<keyword evidence="8" id="KW-0418">Kinase</keyword>
<dbReference type="RefSeq" id="WP_151622934.1">
    <property type="nucleotide sequence ID" value="NZ_CP043028.1"/>
</dbReference>
<evidence type="ECO:0000256" key="5">
    <source>
        <dbReference type="ARBA" id="ARBA00022679"/>
    </source>
</evidence>
<feature type="transmembrane region" description="Helical" evidence="12">
    <location>
        <begin position="293"/>
        <end position="313"/>
    </location>
</feature>
<evidence type="ECO:0000256" key="7">
    <source>
        <dbReference type="ARBA" id="ARBA00022692"/>
    </source>
</evidence>
<keyword evidence="2" id="KW-0813">Transport</keyword>
<evidence type="ECO:0000256" key="9">
    <source>
        <dbReference type="ARBA" id="ARBA00022989"/>
    </source>
</evidence>
<dbReference type="PROSITE" id="PS51098">
    <property type="entry name" value="PTS_EIIB_TYPE_1"/>
    <property type="match status" value="1"/>
</dbReference>
<dbReference type="Proteomes" id="UP000327030">
    <property type="component" value="Chromosome 1"/>
</dbReference>
<dbReference type="GO" id="GO:0008982">
    <property type="term" value="F:protein-N(PI)-phosphohistidine-sugar phosphotransferase activity"/>
    <property type="evidence" value="ECO:0007669"/>
    <property type="project" value="InterPro"/>
</dbReference>
<dbReference type="Pfam" id="PF02378">
    <property type="entry name" value="PTS_EIIC"/>
    <property type="match status" value="1"/>
</dbReference>
<dbReference type="CDD" id="cd00212">
    <property type="entry name" value="PTS_IIB_glc"/>
    <property type="match status" value="1"/>
</dbReference>
<feature type="transmembrane region" description="Helical" evidence="12">
    <location>
        <begin position="151"/>
        <end position="172"/>
    </location>
</feature>
<evidence type="ECO:0000256" key="4">
    <source>
        <dbReference type="ARBA" id="ARBA00022597"/>
    </source>
</evidence>
<dbReference type="InterPro" id="IPR036878">
    <property type="entry name" value="Glu_permease_IIB"/>
</dbReference>
<evidence type="ECO:0000256" key="3">
    <source>
        <dbReference type="ARBA" id="ARBA00022475"/>
    </source>
</evidence>
<reference evidence="16" key="1">
    <citation type="submission" date="2019-08" db="EMBL/GenBank/DDBJ databases">
        <title>Complete Genome Sequence of the Polysaccharide-Degrading Rumen Bacterium Pseudobutyrivibrio xylanivorans MA3014.</title>
        <authorList>
            <person name="Palevich N."/>
            <person name="Maclean P.H."/>
            <person name="Kelly W.J."/>
            <person name="Leahy S.C."/>
            <person name="Rakonjac J."/>
            <person name="Attwood G.T."/>
        </authorList>
    </citation>
    <scope>NUCLEOTIDE SEQUENCE [LARGE SCALE GENOMIC DNA]</scope>
    <source>
        <strain evidence="16">MA3014</strain>
    </source>
</reference>
<feature type="transmembrane region" description="Helical" evidence="12">
    <location>
        <begin position="111"/>
        <end position="139"/>
    </location>
</feature>
<keyword evidence="10 12" id="KW-0472">Membrane</keyword>
<feature type="transmembrane region" description="Helical" evidence="12">
    <location>
        <begin position="256"/>
        <end position="287"/>
    </location>
</feature>
<dbReference type="InterPro" id="IPR018113">
    <property type="entry name" value="PTrfase_EIIB_Cys"/>
</dbReference>
<keyword evidence="3" id="KW-1003">Cell membrane</keyword>
<keyword evidence="9 12" id="KW-1133">Transmembrane helix</keyword>
<protein>
    <submittedName>
        <fullName evidence="15">PTS beta-glucoside transporter subunit EIIBCA</fullName>
    </submittedName>
</protein>
<dbReference type="SUPFAM" id="SSF55604">
    <property type="entry name" value="Glucose permease domain IIB"/>
    <property type="match status" value="1"/>
</dbReference>
<sequence>MGKSTYEQLANEVVDLLGGKSNVEFFSHCVTRLRFNLKDQSLVKKEEIEKLPGVLGSQWAANQFQIIIGQGVNEAYDLICKVGGFEKKGTVDEVIDGDLNEKKSGNVVNRVLDTLAGIFTPVIPSMIGCAMIKAVLIVLKTFNLIDLDGQLYAILTFVGDAAYYFLPMLLAWSAAKKFKTNVGFALTLAGVLLHPSFSALMSAGEPVKLLGLPITNATYSSSVIPIILVVWVLSYVERFVDKIVPNIVKAILKPLLVIIIMFPLTLIVLGPLGAIVGNGLAAVVTFINTHAGWLVSALIGGIFPFLIMTGMHYSLGPVVMTVYAATGVDSIVGPGMLVHSFTQSAAALAVALKTKNANTKQVGLSTSLTAALGVTEPAMFGVNLKFKKPLAAVVIGGVAGGFYAGLMGVGRSALGITGLLTFPAFITENPMSMVHAIIASAIGFVVTFILTFILGFEDTEE</sequence>
<feature type="domain" description="PTS EIIC type-1" evidence="14">
    <location>
        <begin position="113"/>
        <end position="461"/>
    </location>
</feature>
<gene>
    <name evidence="15" type="ORF">FXF36_06000</name>
</gene>
<keyword evidence="5" id="KW-0808">Transferase</keyword>
<dbReference type="InterPro" id="IPR013013">
    <property type="entry name" value="PTS_EIIC_1"/>
</dbReference>
<dbReference type="Pfam" id="PF00367">
    <property type="entry name" value="PTS_EIIB"/>
    <property type="match status" value="1"/>
</dbReference>
<dbReference type="GO" id="GO:0015771">
    <property type="term" value="P:trehalose transport"/>
    <property type="evidence" value="ECO:0007669"/>
    <property type="project" value="TreeGrafter"/>
</dbReference>
<evidence type="ECO:0000259" key="13">
    <source>
        <dbReference type="PROSITE" id="PS51098"/>
    </source>
</evidence>
<organism evidence="15 16">
    <name type="scientific">Pseudobutyrivibrio xylanivorans</name>
    <dbReference type="NCBI Taxonomy" id="185007"/>
    <lineage>
        <taxon>Bacteria</taxon>
        <taxon>Bacillati</taxon>
        <taxon>Bacillota</taxon>
        <taxon>Clostridia</taxon>
        <taxon>Lachnospirales</taxon>
        <taxon>Lachnospiraceae</taxon>
        <taxon>Pseudobutyrivibrio</taxon>
    </lineage>
</organism>
<evidence type="ECO:0000256" key="2">
    <source>
        <dbReference type="ARBA" id="ARBA00022448"/>
    </source>
</evidence>
<dbReference type="OrthoDB" id="92465at2"/>
<comment type="subcellular location">
    <subcellularLocation>
        <location evidence="1">Cell membrane</location>
        <topology evidence="1">Multi-pass membrane protein</topology>
    </subcellularLocation>
</comment>
<dbReference type="InterPro" id="IPR003352">
    <property type="entry name" value="PTS_EIIC"/>
</dbReference>
<dbReference type="PROSITE" id="PS01035">
    <property type="entry name" value="PTS_EIIB_TYPE_1_CYS"/>
    <property type="match status" value="1"/>
</dbReference>
<dbReference type="AlphaFoldDB" id="A0A5P6VPY3"/>
<feature type="transmembrane region" description="Helical" evidence="12">
    <location>
        <begin position="434"/>
        <end position="456"/>
    </location>
</feature>
<evidence type="ECO:0000256" key="1">
    <source>
        <dbReference type="ARBA" id="ARBA00004651"/>
    </source>
</evidence>
<evidence type="ECO:0000256" key="12">
    <source>
        <dbReference type="SAM" id="Phobius"/>
    </source>
</evidence>
<feature type="transmembrane region" description="Helical" evidence="12">
    <location>
        <begin position="216"/>
        <end position="236"/>
    </location>
</feature>
<feature type="transmembrane region" description="Helical" evidence="12">
    <location>
        <begin position="390"/>
        <end position="414"/>
    </location>
</feature>
<dbReference type="InterPro" id="IPR001996">
    <property type="entry name" value="PTS_IIB_1"/>
</dbReference>
<dbReference type="EMBL" id="CP043028">
    <property type="protein sequence ID" value="QFJ54442.1"/>
    <property type="molecule type" value="Genomic_DNA"/>
</dbReference>
<dbReference type="GO" id="GO:0009401">
    <property type="term" value="P:phosphoenolpyruvate-dependent sugar phosphotransferase system"/>
    <property type="evidence" value="ECO:0007669"/>
    <property type="project" value="UniProtKB-KW"/>
</dbReference>
<evidence type="ECO:0000256" key="11">
    <source>
        <dbReference type="PROSITE-ProRule" id="PRU00421"/>
    </source>
</evidence>
<accession>A0A5P6VPY3</accession>
<dbReference type="GO" id="GO:0090589">
    <property type="term" value="F:protein-phosphocysteine-trehalose phosphotransferase system transporter activity"/>
    <property type="evidence" value="ECO:0007669"/>
    <property type="project" value="TreeGrafter"/>
</dbReference>
<evidence type="ECO:0000313" key="16">
    <source>
        <dbReference type="Proteomes" id="UP000327030"/>
    </source>
</evidence>
<keyword evidence="4" id="KW-0762">Sugar transport</keyword>
<dbReference type="Gene3D" id="3.30.1360.60">
    <property type="entry name" value="Glucose permease domain IIB"/>
    <property type="match status" value="1"/>
</dbReference>
<feature type="transmembrane region" description="Helical" evidence="12">
    <location>
        <begin position="184"/>
        <end position="204"/>
    </location>
</feature>
<proteinExistence type="predicted"/>
<dbReference type="GO" id="GO:0005886">
    <property type="term" value="C:plasma membrane"/>
    <property type="evidence" value="ECO:0007669"/>
    <property type="project" value="UniProtKB-SubCell"/>
</dbReference>
<name>A0A5P6VPY3_PSEXY</name>
<dbReference type="GO" id="GO:0016301">
    <property type="term" value="F:kinase activity"/>
    <property type="evidence" value="ECO:0007669"/>
    <property type="project" value="UniProtKB-KW"/>
</dbReference>
<evidence type="ECO:0000256" key="6">
    <source>
        <dbReference type="ARBA" id="ARBA00022683"/>
    </source>
</evidence>
<dbReference type="PANTHER" id="PTHR30175">
    <property type="entry name" value="PHOSPHOTRANSFERASE SYSTEM TRANSPORT PROTEIN"/>
    <property type="match status" value="1"/>
</dbReference>
<evidence type="ECO:0000256" key="8">
    <source>
        <dbReference type="ARBA" id="ARBA00022777"/>
    </source>
</evidence>
<evidence type="ECO:0000313" key="15">
    <source>
        <dbReference type="EMBL" id="QFJ54442.1"/>
    </source>
</evidence>
<keyword evidence="7 12" id="KW-0812">Transmembrane</keyword>
<evidence type="ECO:0000259" key="14">
    <source>
        <dbReference type="PROSITE" id="PS51103"/>
    </source>
</evidence>
<dbReference type="PROSITE" id="PS51103">
    <property type="entry name" value="PTS_EIIC_TYPE_1"/>
    <property type="match status" value="1"/>
</dbReference>
<feature type="domain" description="PTS EIIB type-1" evidence="13">
    <location>
        <begin position="7"/>
        <end position="89"/>
    </location>
</feature>
<dbReference type="PANTHER" id="PTHR30175:SF1">
    <property type="entry name" value="PTS SYSTEM ARBUTIN-, CELLOBIOSE-, AND SALICIN-SPECIFIC EIIBC COMPONENT-RELATED"/>
    <property type="match status" value="1"/>
</dbReference>
<dbReference type="InterPro" id="IPR050558">
    <property type="entry name" value="PTS_Sugar-Specific_Components"/>
</dbReference>
<dbReference type="FunFam" id="3.30.1360.60:FF:000001">
    <property type="entry name" value="PTS system glucose-specific IIBC component PtsG"/>
    <property type="match status" value="1"/>
</dbReference>
<evidence type="ECO:0000256" key="10">
    <source>
        <dbReference type="ARBA" id="ARBA00023136"/>
    </source>
</evidence>
<feature type="active site" description="Phosphocysteine intermediate; for EIIB activity" evidence="11">
    <location>
        <position position="29"/>
    </location>
</feature>
<keyword evidence="6" id="KW-0598">Phosphotransferase system</keyword>
<dbReference type="KEGG" id="pxv:FXF36_06000"/>